<gene>
    <name evidence="1" type="ORF">EFY79_14055</name>
</gene>
<accession>A0A3M9NCV0</accession>
<name>A0A3M9NCV0_9BACT</name>
<evidence type="ECO:0000313" key="2">
    <source>
        <dbReference type="Proteomes" id="UP000267223"/>
    </source>
</evidence>
<keyword evidence="2" id="KW-1185">Reference proteome</keyword>
<dbReference type="AlphaFoldDB" id="A0A3M9NCV0"/>
<sequence length="164" mass="18457">MAESPELTAGINFPWKNIEGFFMLVRSFTPFTQIIGDNVGTSVLGTFGIVNVELPNPDVELPQRIVSLPIKNKSDYKSITRAHMDSGIKNGANELIILYEHRRNLLGGLKPCLHVALYPGGTWNKFFDAVANYKSQEFKWPQPLILYQPSSSNVFPSTKNIFRK</sequence>
<dbReference type="RefSeq" id="WP_123121364.1">
    <property type="nucleotide sequence ID" value="NZ_RJJR01000012.1"/>
</dbReference>
<proteinExistence type="predicted"/>
<organism evidence="1 2">
    <name type="scientific">Hanamia caeni</name>
    <dbReference type="NCBI Taxonomy" id="2294116"/>
    <lineage>
        <taxon>Bacteria</taxon>
        <taxon>Pseudomonadati</taxon>
        <taxon>Bacteroidota</taxon>
        <taxon>Chitinophagia</taxon>
        <taxon>Chitinophagales</taxon>
        <taxon>Chitinophagaceae</taxon>
        <taxon>Hanamia</taxon>
    </lineage>
</organism>
<protein>
    <submittedName>
        <fullName evidence="1">Uncharacterized protein</fullName>
    </submittedName>
</protein>
<comment type="caution">
    <text evidence="1">The sequence shown here is derived from an EMBL/GenBank/DDBJ whole genome shotgun (WGS) entry which is preliminary data.</text>
</comment>
<evidence type="ECO:0000313" key="1">
    <source>
        <dbReference type="EMBL" id="RNI34808.1"/>
    </source>
</evidence>
<reference evidence="1 2" key="1">
    <citation type="submission" date="2018-11" db="EMBL/GenBank/DDBJ databases">
        <title>Draft genome sequence of Ferruginibacter sp. BO-59.</title>
        <authorList>
            <person name="Im W.T."/>
        </authorList>
    </citation>
    <scope>NUCLEOTIDE SEQUENCE [LARGE SCALE GENOMIC DNA]</scope>
    <source>
        <strain evidence="1 2">BO-59</strain>
    </source>
</reference>
<dbReference type="EMBL" id="RJJR01000012">
    <property type="protein sequence ID" value="RNI34808.1"/>
    <property type="molecule type" value="Genomic_DNA"/>
</dbReference>
<dbReference type="Proteomes" id="UP000267223">
    <property type="component" value="Unassembled WGS sequence"/>
</dbReference>